<sequence>MMSALFQRLHRFSSWFLLACGVDPNHSRGRQLLSLLFVLPPLKPAGYYARLFPHVRFDRLRPGDIIRIPLQLLWLAVIRLTSEVKSPLRQGASWLAPYHRLRAGISNRLDRLAMRLHIKTDADIRHFQEISESFARHRYWDHPLVRYLAYGISALLSFLCITTPFNTTSQLVFVSLLLVTALIIRRIPGQVVTLLLIVLSVTASTRYLWWRITSTLNWDNTFDLTWGILLLLAEIYTWIILVLSYIQSSWPLKRSPVLLPTDTSLWPSVDVFIPTYNEPLKVVKPTIYAAQGMDWPEGKLNVYLLDDGRREEFRRFAEQAGVNYIARPTNEHAKAGNLNHALTKSSGEYIAIFDCDHIPTRSFLQLCMGGFLRDPKLALVQTPHHFYSADPFERNLGVFRSTPNEGELFYGVVQDGNDLWNASFFCGSCAILKRAPLEEIGGVAVETVTEDAHTALKMHRLGYNSAYINIPMAAGLATESLSAHIGQRIRWARGTTQIFRLDNALLGKGLKWAQRLCYSNAALHFFNGIPRLIFLTAPLAVLLFHAYIIYAPAVSLLLYVLPHMAHATIANSRTQGKHRNSFWAEVYETVLAWYIARPTFVALFAPHKGKFNVTAKGGAVDSEYFDWSISLPYLFLIGLSIVGIFAGLWRLHSGPTDEIATIIINLFWVTYNLIILGAAAATALETKQVRMSHRVEMKLSAVLHLANGKRIRCETVDFSEGGIALVPAAMPEVGRDESVMVSLWRGEEELAFSARVLSIAPPQLRLRWELQNQEQEAALVQCTFGRADAWIEWAKDRPADKPFESLGNVLSIGLLGYRRIVEHFLPRMIPTMHRLVEFLAFLASFLPRTPNLENHR</sequence>
<feature type="domain" description="Glycosyltransferase 2-like" evidence="12">
    <location>
        <begin position="271"/>
        <end position="441"/>
    </location>
</feature>
<dbReference type="Pfam" id="PF03552">
    <property type="entry name" value="Cellulose_synt"/>
    <property type="match status" value="1"/>
</dbReference>
<keyword evidence="3 11" id="KW-0997">Cell inner membrane</keyword>
<keyword evidence="15" id="KW-1185">Reference proteome</keyword>
<dbReference type="InterPro" id="IPR050321">
    <property type="entry name" value="Glycosyltr_2/OpgH_subfam"/>
</dbReference>
<dbReference type="InterPro" id="IPR001173">
    <property type="entry name" value="Glyco_trans_2-like"/>
</dbReference>
<evidence type="ECO:0000259" key="13">
    <source>
        <dbReference type="Pfam" id="PF07238"/>
    </source>
</evidence>
<dbReference type="Gene3D" id="2.40.10.220">
    <property type="entry name" value="predicted glycosyltransferase like domains"/>
    <property type="match status" value="1"/>
</dbReference>
<feature type="domain" description="PilZ" evidence="13">
    <location>
        <begin position="688"/>
        <end position="784"/>
    </location>
</feature>
<dbReference type="RefSeq" id="WP_212784789.1">
    <property type="nucleotide sequence ID" value="NZ_AP019536.1"/>
</dbReference>
<keyword evidence="5 11" id="KW-0808">Transferase</keyword>
<dbReference type="Gene3D" id="3.90.550.10">
    <property type="entry name" value="Spore Coat Polysaccharide Biosynthesis Protein SpsA, Chain A"/>
    <property type="match status" value="1"/>
</dbReference>
<evidence type="ECO:0000256" key="8">
    <source>
        <dbReference type="ARBA" id="ARBA00022989"/>
    </source>
</evidence>
<dbReference type="Proteomes" id="UP001319121">
    <property type="component" value="Chromosome"/>
</dbReference>
<evidence type="ECO:0000256" key="5">
    <source>
        <dbReference type="ARBA" id="ARBA00022679"/>
    </source>
</evidence>
<comment type="cofactor">
    <cofactor evidence="11">
        <name>Mg(2+)</name>
        <dbReference type="ChEBI" id="CHEBI:18420"/>
    </cofactor>
</comment>
<keyword evidence="2 11" id="KW-1003">Cell membrane</keyword>
<feature type="transmembrane region" description="Helical" evidence="11">
    <location>
        <begin position="224"/>
        <end position="246"/>
    </location>
</feature>
<evidence type="ECO:0000256" key="4">
    <source>
        <dbReference type="ARBA" id="ARBA00022676"/>
    </source>
</evidence>
<dbReference type="InterPro" id="IPR005150">
    <property type="entry name" value="Cellulose_synth"/>
</dbReference>
<gene>
    <name evidence="14" type="primary">bcsA</name>
    <name evidence="14" type="ORF">FGKAn22_12360</name>
</gene>
<keyword evidence="7 11" id="KW-0135">Cellulose biosynthesis</keyword>
<dbReference type="CDD" id="cd06421">
    <property type="entry name" value="CESA_CelA_like"/>
    <property type="match status" value="1"/>
</dbReference>
<keyword evidence="11" id="KW-0973">c-di-GMP</keyword>
<evidence type="ECO:0000256" key="1">
    <source>
        <dbReference type="ARBA" id="ARBA00004429"/>
    </source>
</evidence>
<evidence type="ECO:0000259" key="12">
    <source>
        <dbReference type="Pfam" id="PF00535"/>
    </source>
</evidence>
<keyword evidence="8 11" id="KW-1133">Transmembrane helix</keyword>
<evidence type="ECO:0000313" key="14">
    <source>
        <dbReference type="EMBL" id="BBI99543.1"/>
    </source>
</evidence>
<feature type="transmembrane region" description="Helical" evidence="11">
    <location>
        <begin position="532"/>
        <end position="561"/>
    </location>
</feature>
<dbReference type="PANTHER" id="PTHR43867">
    <property type="entry name" value="CELLULOSE SYNTHASE CATALYTIC SUBUNIT A [UDP-FORMING]"/>
    <property type="match status" value="1"/>
</dbReference>
<evidence type="ECO:0000256" key="11">
    <source>
        <dbReference type="RuleBase" id="RU365020"/>
    </source>
</evidence>
<evidence type="ECO:0000256" key="10">
    <source>
        <dbReference type="ARBA" id="ARBA00048682"/>
    </source>
</evidence>
<dbReference type="GO" id="GO:0016760">
    <property type="term" value="F:cellulose synthase (UDP-forming) activity"/>
    <property type="evidence" value="ECO:0007669"/>
    <property type="project" value="UniProtKB-EC"/>
</dbReference>
<evidence type="ECO:0000256" key="9">
    <source>
        <dbReference type="ARBA" id="ARBA00023136"/>
    </source>
</evidence>
<feature type="transmembrane region" description="Helical" evidence="11">
    <location>
        <begin position="663"/>
        <end position="684"/>
    </location>
</feature>
<dbReference type="GO" id="GO:0035438">
    <property type="term" value="F:cyclic-di-GMP binding"/>
    <property type="evidence" value="ECO:0007669"/>
    <property type="project" value="InterPro"/>
</dbReference>
<dbReference type="GO" id="GO:0005886">
    <property type="term" value="C:plasma membrane"/>
    <property type="evidence" value="ECO:0007669"/>
    <property type="project" value="UniProtKB-SubCell"/>
</dbReference>
<name>A0AAN1VZK7_9PROT</name>
<dbReference type="EMBL" id="AP019536">
    <property type="protein sequence ID" value="BBI99543.1"/>
    <property type="molecule type" value="Genomic_DNA"/>
</dbReference>
<feature type="transmembrane region" description="Helical" evidence="11">
    <location>
        <begin position="631"/>
        <end position="651"/>
    </location>
</feature>
<dbReference type="Pfam" id="PF00535">
    <property type="entry name" value="Glycos_transf_2"/>
    <property type="match status" value="1"/>
</dbReference>
<keyword evidence="9 11" id="KW-0472">Membrane</keyword>
<evidence type="ECO:0000256" key="7">
    <source>
        <dbReference type="ARBA" id="ARBA00022916"/>
    </source>
</evidence>
<dbReference type="NCBIfam" id="TIGR03030">
    <property type="entry name" value="CelA"/>
    <property type="match status" value="1"/>
</dbReference>
<protein>
    <recommendedName>
        <fullName evidence="11">Cellulose synthase catalytic subunit [UDP-forming]</fullName>
        <ecNumber evidence="11">2.4.1.12</ecNumber>
    </recommendedName>
</protein>
<dbReference type="InterPro" id="IPR009875">
    <property type="entry name" value="PilZ_domain"/>
</dbReference>
<dbReference type="PANTHER" id="PTHR43867:SF2">
    <property type="entry name" value="CELLULOSE SYNTHASE CATALYTIC SUBUNIT A [UDP-FORMING]"/>
    <property type="match status" value="1"/>
</dbReference>
<evidence type="ECO:0000256" key="3">
    <source>
        <dbReference type="ARBA" id="ARBA00022519"/>
    </source>
</evidence>
<feature type="transmembrane region" description="Helical" evidence="11">
    <location>
        <begin position="191"/>
        <end position="212"/>
    </location>
</feature>
<dbReference type="NCBIfam" id="NF008558">
    <property type="entry name" value="PRK11498.1"/>
    <property type="match status" value="1"/>
</dbReference>
<dbReference type="InterPro" id="IPR029044">
    <property type="entry name" value="Nucleotide-diphossugar_trans"/>
</dbReference>
<dbReference type="Pfam" id="PF07238">
    <property type="entry name" value="PilZ"/>
    <property type="match status" value="1"/>
</dbReference>
<dbReference type="EC" id="2.4.1.12" evidence="11"/>
<dbReference type="PRINTS" id="PR01439">
    <property type="entry name" value="CELLSNTHASEA"/>
</dbReference>
<dbReference type="FunFam" id="3.90.550.10:FF:000061">
    <property type="entry name" value="Cellulose synthase catalytic subunit [UDP-forming]"/>
    <property type="match status" value="1"/>
</dbReference>
<reference evidence="14 15" key="1">
    <citation type="submission" date="2019-03" db="EMBL/GenBank/DDBJ databases">
        <title>Complete genome sequence of Ferrigenium kumadai strain An22, a microaerophilic iron-oxidizing bacterium isolated from a paddy field soil.</title>
        <authorList>
            <person name="Watanabe T."/>
            <person name="Asakawa S."/>
        </authorList>
    </citation>
    <scope>NUCLEOTIDE SEQUENCE [LARGE SCALE GENOMIC DNA]</scope>
    <source>
        <strain evidence="14 15">An22</strain>
    </source>
</reference>
<dbReference type="SUPFAM" id="SSF141371">
    <property type="entry name" value="PilZ domain-like"/>
    <property type="match status" value="1"/>
</dbReference>
<comment type="pathway">
    <text evidence="11">Glycan metabolism; bacterial cellulose biosynthesis.</text>
</comment>
<evidence type="ECO:0000256" key="6">
    <source>
        <dbReference type="ARBA" id="ARBA00022692"/>
    </source>
</evidence>
<dbReference type="GO" id="GO:0006011">
    <property type="term" value="P:UDP-alpha-D-glucose metabolic process"/>
    <property type="evidence" value="ECO:0007669"/>
    <property type="project" value="InterPro"/>
</dbReference>
<organism evidence="14 15">
    <name type="scientific">Ferrigenium kumadai</name>
    <dbReference type="NCBI Taxonomy" id="1682490"/>
    <lineage>
        <taxon>Bacteria</taxon>
        <taxon>Pseudomonadati</taxon>
        <taxon>Pseudomonadota</taxon>
        <taxon>Betaproteobacteria</taxon>
        <taxon>Nitrosomonadales</taxon>
        <taxon>Gallionellaceae</taxon>
        <taxon>Ferrigenium</taxon>
    </lineage>
</organism>
<accession>A0AAN1VZK7</accession>
<evidence type="ECO:0000256" key="2">
    <source>
        <dbReference type="ARBA" id="ARBA00022475"/>
    </source>
</evidence>
<dbReference type="KEGG" id="fku:FGKAn22_12360"/>
<evidence type="ECO:0000313" key="15">
    <source>
        <dbReference type="Proteomes" id="UP001319121"/>
    </source>
</evidence>
<dbReference type="InterPro" id="IPR003919">
    <property type="entry name" value="Cell_synth_A"/>
</dbReference>
<comment type="subcellular location">
    <subcellularLocation>
        <location evidence="1">Cell inner membrane</location>
        <topology evidence="1">Multi-pass membrane protein</topology>
    </subcellularLocation>
</comment>
<proteinExistence type="predicted"/>
<keyword evidence="6 11" id="KW-0812">Transmembrane</keyword>
<comment type="function">
    <text evidence="11">Catalytic subunit of cellulose synthase. It polymerizes uridine 5'-diphosphate glucose to cellulose.</text>
</comment>
<dbReference type="SUPFAM" id="SSF53448">
    <property type="entry name" value="Nucleotide-diphospho-sugar transferases"/>
    <property type="match status" value="1"/>
</dbReference>
<comment type="caution">
    <text evidence="11">Lacks conserved residue(s) required for the propagation of feature annotation.</text>
</comment>
<comment type="catalytic activity">
    <reaction evidence="10 11">
        <text>[(1-&gt;4)-beta-D-glucosyl](n) + UDP-alpha-D-glucose = [(1-&gt;4)-beta-D-glucosyl](n+1) + UDP + H(+)</text>
        <dbReference type="Rhea" id="RHEA:19929"/>
        <dbReference type="Rhea" id="RHEA-COMP:10033"/>
        <dbReference type="Rhea" id="RHEA-COMP:10034"/>
        <dbReference type="ChEBI" id="CHEBI:15378"/>
        <dbReference type="ChEBI" id="CHEBI:18246"/>
        <dbReference type="ChEBI" id="CHEBI:58223"/>
        <dbReference type="ChEBI" id="CHEBI:58885"/>
        <dbReference type="EC" id="2.4.1.12"/>
    </reaction>
</comment>
<feature type="transmembrane region" description="Helical" evidence="11">
    <location>
        <begin position="144"/>
        <end position="161"/>
    </location>
</feature>
<dbReference type="GO" id="GO:0030244">
    <property type="term" value="P:cellulose biosynthetic process"/>
    <property type="evidence" value="ECO:0007669"/>
    <property type="project" value="UniProtKB-KW"/>
</dbReference>
<dbReference type="AlphaFoldDB" id="A0AAN1VZK7"/>
<keyword evidence="4 11" id="KW-0328">Glycosyltransferase</keyword>